<feature type="domain" description="KRAB" evidence="2">
    <location>
        <begin position="274"/>
        <end position="345"/>
    </location>
</feature>
<dbReference type="InterPro" id="IPR036051">
    <property type="entry name" value="KRAB_dom_sf"/>
</dbReference>
<dbReference type="CDD" id="cd07765">
    <property type="entry name" value="KRAB_A-box"/>
    <property type="match status" value="3"/>
</dbReference>
<dbReference type="Proteomes" id="UP000031443">
    <property type="component" value="Unassembled WGS sequence"/>
</dbReference>
<dbReference type="PANTHER" id="PTHR23232:SF156">
    <property type="entry name" value="KRAB DOMAIN-CONTAINING PROTEIN"/>
    <property type="match status" value="1"/>
</dbReference>
<dbReference type="AlphaFoldDB" id="M7AQE3"/>
<dbReference type="PANTHER" id="PTHR23232">
    <property type="entry name" value="KRAB DOMAIN C2H2 ZINC FINGER"/>
    <property type="match status" value="1"/>
</dbReference>
<dbReference type="InterPro" id="IPR001909">
    <property type="entry name" value="KRAB"/>
</dbReference>
<dbReference type="GO" id="GO:0006355">
    <property type="term" value="P:regulation of DNA-templated transcription"/>
    <property type="evidence" value="ECO:0007669"/>
    <property type="project" value="InterPro"/>
</dbReference>
<dbReference type="Gene3D" id="6.10.140.140">
    <property type="match status" value="3"/>
</dbReference>
<keyword evidence="4" id="KW-1185">Reference proteome</keyword>
<feature type="compositionally biased region" description="Polar residues" evidence="1">
    <location>
        <begin position="52"/>
        <end position="70"/>
    </location>
</feature>
<dbReference type="EMBL" id="KB595213">
    <property type="protein sequence ID" value="EMP25035.1"/>
    <property type="molecule type" value="Genomic_DNA"/>
</dbReference>
<dbReference type="SMART" id="SM00349">
    <property type="entry name" value="KRAB"/>
    <property type="match status" value="3"/>
</dbReference>
<feature type="domain" description="KRAB" evidence="2">
    <location>
        <begin position="126"/>
        <end position="197"/>
    </location>
</feature>
<evidence type="ECO:0000313" key="4">
    <source>
        <dbReference type="Proteomes" id="UP000031443"/>
    </source>
</evidence>
<reference evidence="4" key="1">
    <citation type="journal article" date="2013" name="Nat. Genet.">
        <title>The draft genomes of soft-shell turtle and green sea turtle yield insights into the development and evolution of the turtle-specific body plan.</title>
        <authorList>
            <person name="Wang Z."/>
            <person name="Pascual-Anaya J."/>
            <person name="Zadissa A."/>
            <person name="Li W."/>
            <person name="Niimura Y."/>
            <person name="Huang Z."/>
            <person name="Li C."/>
            <person name="White S."/>
            <person name="Xiong Z."/>
            <person name="Fang D."/>
            <person name="Wang B."/>
            <person name="Ming Y."/>
            <person name="Chen Y."/>
            <person name="Zheng Y."/>
            <person name="Kuraku S."/>
            <person name="Pignatelli M."/>
            <person name="Herrero J."/>
            <person name="Beal K."/>
            <person name="Nozawa M."/>
            <person name="Li Q."/>
            <person name="Wang J."/>
            <person name="Zhang H."/>
            <person name="Yu L."/>
            <person name="Shigenobu S."/>
            <person name="Wang J."/>
            <person name="Liu J."/>
            <person name="Flicek P."/>
            <person name="Searle S."/>
            <person name="Wang J."/>
            <person name="Kuratani S."/>
            <person name="Yin Y."/>
            <person name="Aken B."/>
            <person name="Zhang G."/>
            <person name="Irie N."/>
        </authorList>
    </citation>
    <scope>NUCLEOTIDE SEQUENCE [LARGE SCALE GENOMIC DNA]</scope>
</reference>
<dbReference type="SUPFAM" id="SSF109640">
    <property type="entry name" value="KRAB domain (Kruppel-associated box)"/>
    <property type="match status" value="3"/>
</dbReference>
<protein>
    <recommendedName>
        <fullName evidence="2">KRAB domain-containing protein</fullName>
    </recommendedName>
</protein>
<proteinExistence type="predicted"/>
<feature type="compositionally biased region" description="Basic and acidic residues" evidence="1">
    <location>
        <begin position="73"/>
        <end position="89"/>
    </location>
</feature>
<dbReference type="InterPro" id="IPR050169">
    <property type="entry name" value="Krueppel_C2H2_ZnF"/>
</dbReference>
<evidence type="ECO:0000256" key="1">
    <source>
        <dbReference type="SAM" id="MobiDB-lite"/>
    </source>
</evidence>
<dbReference type="PROSITE" id="PS50805">
    <property type="entry name" value="KRAB"/>
    <property type="match status" value="3"/>
</dbReference>
<feature type="region of interest" description="Disordered" evidence="1">
    <location>
        <begin position="52"/>
        <end position="89"/>
    </location>
</feature>
<name>M7AQE3_CHEMY</name>
<gene>
    <name evidence="3" type="ORF">UY3_17895</name>
</gene>
<accession>M7AQE3</accession>
<dbReference type="Pfam" id="PF01352">
    <property type="entry name" value="KRAB"/>
    <property type="match status" value="3"/>
</dbReference>
<evidence type="ECO:0000313" key="3">
    <source>
        <dbReference type="EMBL" id="EMP25035.1"/>
    </source>
</evidence>
<sequence length="376" mass="41994">MEMVVMEPAQMLVTFKEVAVYFTQGQGALLDAGQRALYRDVMQEIYETVTSLAGSDRSSGNRSAVASGTPPQREAEVVSTGERRPSIPRHEDAKLRNHVQISLQIVRTSRGQGREMVVMEPAQMPVTFEEVAVYFTQGQGALLDPAQRALYRDVMQENYETVTALGFPIPKPELITQLERGEEPWVPDLQASEEREISRGARPVLLSPLSPFALCLLHACSARPRQRHLSSAVLVACDQKRCSAAEESHPHFAPHRPRRQGREMAVMEPAQMPVTFEEVAVYFTQGQGALLDPAQRALYRDVMQENYETVTSLGFPFPKPDLIARLERGEGPWVPDLQAWVEKEIPRGTCTALNTFHTHGNQAKESALYGTQLRNS</sequence>
<dbReference type="eggNOG" id="KOG1721">
    <property type="taxonomic scope" value="Eukaryota"/>
</dbReference>
<organism evidence="3 4">
    <name type="scientific">Chelonia mydas</name>
    <name type="common">Green sea-turtle</name>
    <name type="synonym">Chelonia agassizi</name>
    <dbReference type="NCBI Taxonomy" id="8469"/>
    <lineage>
        <taxon>Eukaryota</taxon>
        <taxon>Metazoa</taxon>
        <taxon>Chordata</taxon>
        <taxon>Craniata</taxon>
        <taxon>Vertebrata</taxon>
        <taxon>Euteleostomi</taxon>
        <taxon>Archelosauria</taxon>
        <taxon>Testudinata</taxon>
        <taxon>Testudines</taxon>
        <taxon>Cryptodira</taxon>
        <taxon>Durocryptodira</taxon>
        <taxon>Americhelydia</taxon>
        <taxon>Chelonioidea</taxon>
        <taxon>Cheloniidae</taxon>
        <taxon>Chelonia</taxon>
    </lineage>
</organism>
<evidence type="ECO:0000259" key="2">
    <source>
        <dbReference type="PROSITE" id="PS50805"/>
    </source>
</evidence>
<feature type="domain" description="KRAB" evidence="2">
    <location>
        <begin position="13"/>
        <end position="88"/>
    </location>
</feature>